<sequence length="47" mass="5223">MGMKKPPKGIILYGPPGTGKTYLAEAFARESGLSVLLYHLRIFQKLM</sequence>
<dbReference type="GO" id="GO:0016887">
    <property type="term" value="F:ATP hydrolysis activity"/>
    <property type="evidence" value="ECO:0007669"/>
    <property type="project" value="InterPro"/>
</dbReference>
<accession>A0A7S7FZL5</accession>
<protein>
    <submittedName>
        <fullName evidence="4">AAA family ATPase</fullName>
    </submittedName>
</protein>
<reference evidence="4" key="1">
    <citation type="submission" date="2020-08" db="EMBL/GenBank/DDBJ databases">
        <title>Phytoplasma sp. strain PR08 associated with Phyllody Disease of Parthenium hysterophorus.</title>
        <authorList>
            <person name="Kirdat K."/>
            <person name="Tiwarekar B."/>
            <person name="Yadav A."/>
        </authorList>
    </citation>
    <scope>NUCLEOTIDE SEQUENCE [LARGE SCALE GENOMIC DNA]</scope>
    <source>
        <strain evidence="4">PR08</strain>
    </source>
</reference>
<dbReference type="InterPro" id="IPR051701">
    <property type="entry name" value="Mito_OM_Translocase_MSP1"/>
</dbReference>
<dbReference type="Pfam" id="PF00004">
    <property type="entry name" value="AAA"/>
    <property type="match status" value="1"/>
</dbReference>
<organism evidence="4">
    <name type="scientific">Candidatus Phytoplasma australasiaticum subsp. australasiaticum</name>
    <dbReference type="NCBI Taxonomy" id="2832407"/>
    <lineage>
        <taxon>Bacteria</taxon>
        <taxon>Bacillati</taxon>
        <taxon>Mycoplasmatota</taxon>
        <taxon>Mollicutes</taxon>
        <taxon>Acholeplasmatales</taxon>
        <taxon>Acholeplasmataceae</taxon>
        <taxon>Candidatus Phytoplasma</taxon>
        <taxon>16SrII (Peanut WB group)</taxon>
        <taxon>Candidatus Phytoplasma australasiaticum</taxon>
    </lineage>
</organism>
<dbReference type="AlphaFoldDB" id="A0A7S7FZL5"/>
<dbReference type="Gene3D" id="3.40.50.300">
    <property type="entry name" value="P-loop containing nucleotide triphosphate hydrolases"/>
    <property type="match status" value="1"/>
</dbReference>
<keyword evidence="2" id="KW-0067">ATP-binding</keyword>
<dbReference type="GO" id="GO:0005524">
    <property type="term" value="F:ATP binding"/>
    <property type="evidence" value="ECO:0007669"/>
    <property type="project" value="UniProtKB-KW"/>
</dbReference>
<dbReference type="EMBL" id="CP060385">
    <property type="protein sequence ID" value="QOX89488.1"/>
    <property type="molecule type" value="Genomic_DNA"/>
</dbReference>
<feature type="domain" description="ATPase AAA-type core" evidence="3">
    <location>
        <begin position="10"/>
        <end position="36"/>
    </location>
</feature>
<name>A0A7S7FZL5_9MOLU</name>
<gene>
    <name evidence="4" type="ORF">H7685_01205</name>
</gene>
<dbReference type="PANTHER" id="PTHR45644:SF3">
    <property type="entry name" value="FI08533P-RELATED"/>
    <property type="match status" value="1"/>
</dbReference>
<evidence type="ECO:0000256" key="1">
    <source>
        <dbReference type="ARBA" id="ARBA00022741"/>
    </source>
</evidence>
<dbReference type="InterPro" id="IPR027417">
    <property type="entry name" value="P-loop_NTPase"/>
</dbReference>
<proteinExistence type="predicted"/>
<dbReference type="SUPFAM" id="SSF52540">
    <property type="entry name" value="P-loop containing nucleoside triphosphate hydrolases"/>
    <property type="match status" value="1"/>
</dbReference>
<dbReference type="PANTHER" id="PTHR45644">
    <property type="entry name" value="AAA ATPASE, PUTATIVE (AFU_ORTHOLOGUE AFUA_2G12920)-RELATED-RELATED"/>
    <property type="match status" value="1"/>
</dbReference>
<dbReference type="InterPro" id="IPR003959">
    <property type="entry name" value="ATPase_AAA_core"/>
</dbReference>
<evidence type="ECO:0000259" key="3">
    <source>
        <dbReference type="Pfam" id="PF00004"/>
    </source>
</evidence>
<evidence type="ECO:0000256" key="2">
    <source>
        <dbReference type="ARBA" id="ARBA00022840"/>
    </source>
</evidence>
<evidence type="ECO:0000313" key="4">
    <source>
        <dbReference type="EMBL" id="QOX89488.1"/>
    </source>
</evidence>
<keyword evidence="1" id="KW-0547">Nucleotide-binding</keyword>